<dbReference type="InterPro" id="IPR043128">
    <property type="entry name" value="Rev_trsase/Diguanyl_cyclase"/>
</dbReference>
<dbReference type="Gene3D" id="6.10.340.10">
    <property type="match status" value="1"/>
</dbReference>
<evidence type="ECO:0000256" key="2">
    <source>
        <dbReference type="SAM" id="Phobius"/>
    </source>
</evidence>
<comment type="caution">
    <text evidence="6">The sequence shown here is derived from an EMBL/GenBank/DDBJ whole genome shotgun (WGS) entry which is preliminary data.</text>
</comment>
<dbReference type="PROSITE" id="PS50887">
    <property type="entry name" value="GGDEF"/>
    <property type="match status" value="1"/>
</dbReference>
<evidence type="ECO:0000259" key="5">
    <source>
        <dbReference type="PROSITE" id="PS50887"/>
    </source>
</evidence>
<gene>
    <name evidence="6" type="ORF">D6029_04530</name>
</gene>
<feature type="domain" description="HAMP" evidence="4">
    <location>
        <begin position="251"/>
        <end position="304"/>
    </location>
</feature>
<dbReference type="InterPro" id="IPR052155">
    <property type="entry name" value="Biofilm_reg_signaling"/>
</dbReference>
<feature type="transmembrane region" description="Helical" evidence="2">
    <location>
        <begin position="41"/>
        <end position="62"/>
    </location>
</feature>
<feature type="domain" description="EAL" evidence="3">
    <location>
        <begin position="492"/>
        <end position="743"/>
    </location>
</feature>
<dbReference type="Pfam" id="PF00563">
    <property type="entry name" value="EAL"/>
    <property type="match status" value="1"/>
</dbReference>
<dbReference type="SUPFAM" id="SSF55073">
    <property type="entry name" value="Nucleotide cyclase"/>
    <property type="match status" value="1"/>
</dbReference>
<dbReference type="Pfam" id="PF00990">
    <property type="entry name" value="GGDEF"/>
    <property type="match status" value="1"/>
</dbReference>
<dbReference type="RefSeq" id="WP_120063613.1">
    <property type="nucleotide sequence ID" value="NZ_QZWH01000006.1"/>
</dbReference>
<evidence type="ECO:0000313" key="7">
    <source>
        <dbReference type="Proteomes" id="UP000276295"/>
    </source>
</evidence>
<keyword evidence="2" id="KW-0472">Membrane</keyword>
<dbReference type="InterPro" id="IPR001633">
    <property type="entry name" value="EAL_dom"/>
</dbReference>
<proteinExistence type="predicted"/>
<dbReference type="InterPro" id="IPR000160">
    <property type="entry name" value="GGDEF_dom"/>
</dbReference>
<evidence type="ECO:0000259" key="3">
    <source>
        <dbReference type="PROSITE" id="PS50883"/>
    </source>
</evidence>
<dbReference type="Proteomes" id="UP000276295">
    <property type="component" value="Unassembled WGS sequence"/>
</dbReference>
<dbReference type="SUPFAM" id="SSF158472">
    <property type="entry name" value="HAMP domain-like"/>
    <property type="match status" value="1"/>
</dbReference>
<dbReference type="CDD" id="cd01948">
    <property type="entry name" value="EAL"/>
    <property type="match status" value="1"/>
</dbReference>
<protein>
    <submittedName>
        <fullName evidence="6">EAL domain-containing protein</fullName>
    </submittedName>
</protein>
<accession>A0A3A5K2I7</accession>
<dbReference type="AlphaFoldDB" id="A0A3A5K2I7"/>
<organism evidence="6 7">
    <name type="scientific">Buttiauxella izardii</name>
    <dbReference type="NCBI Taxonomy" id="82991"/>
    <lineage>
        <taxon>Bacteria</taxon>
        <taxon>Pseudomonadati</taxon>
        <taxon>Pseudomonadota</taxon>
        <taxon>Gammaproteobacteria</taxon>
        <taxon>Enterobacterales</taxon>
        <taxon>Enterobacteriaceae</taxon>
        <taxon>Buttiauxella</taxon>
    </lineage>
</organism>
<reference evidence="6 7" key="1">
    <citation type="submission" date="2018-09" db="EMBL/GenBank/DDBJ databases">
        <title>Draft genome sequence of Buttiauxella izardii CCUG 35510T.</title>
        <authorList>
            <person name="Salva-Serra F."/>
            <person name="Marathe N."/>
            <person name="Moore E."/>
            <person name="Stadler-Svensson L."/>
            <person name="Engstrom-Jakobsson H."/>
        </authorList>
    </citation>
    <scope>NUCLEOTIDE SEQUENCE [LARGE SCALE GENOMIC DNA]</scope>
    <source>
        <strain evidence="6 7">CCUG 35510</strain>
    </source>
</reference>
<dbReference type="PROSITE" id="PS50885">
    <property type="entry name" value="HAMP"/>
    <property type="match status" value="1"/>
</dbReference>
<feature type="region of interest" description="Disordered" evidence="1">
    <location>
        <begin position="1"/>
        <end position="21"/>
    </location>
</feature>
<dbReference type="InterPro" id="IPR003660">
    <property type="entry name" value="HAMP_dom"/>
</dbReference>
<keyword evidence="2" id="KW-0812">Transmembrane</keyword>
<dbReference type="PANTHER" id="PTHR44757">
    <property type="entry name" value="DIGUANYLATE CYCLASE DGCP"/>
    <property type="match status" value="1"/>
</dbReference>
<keyword evidence="7" id="KW-1185">Reference proteome</keyword>
<dbReference type="EMBL" id="QZWH01000006">
    <property type="protein sequence ID" value="RJT27052.1"/>
    <property type="molecule type" value="Genomic_DNA"/>
</dbReference>
<dbReference type="PROSITE" id="PS50883">
    <property type="entry name" value="EAL"/>
    <property type="match status" value="1"/>
</dbReference>
<dbReference type="GO" id="GO:0007165">
    <property type="term" value="P:signal transduction"/>
    <property type="evidence" value="ECO:0007669"/>
    <property type="project" value="InterPro"/>
</dbReference>
<dbReference type="OrthoDB" id="9804951at2"/>
<evidence type="ECO:0000259" key="4">
    <source>
        <dbReference type="PROSITE" id="PS50885"/>
    </source>
</evidence>
<dbReference type="CDD" id="cd01949">
    <property type="entry name" value="GGDEF"/>
    <property type="match status" value="1"/>
</dbReference>
<dbReference type="InterPro" id="IPR029787">
    <property type="entry name" value="Nucleotide_cyclase"/>
</dbReference>
<feature type="domain" description="GGDEF" evidence="5">
    <location>
        <begin position="349"/>
        <end position="483"/>
    </location>
</feature>
<sequence length="747" mass="83522">MSTNRKMVDKELIQREAESPREQNPALRRGYNWYHSITGKVAIYLMLGILIAYGVGSGAGVFEVNRISHEQWFKQAATNSQITSYIIRNIYTSVTVKSNHEGQVISIESERPLSDDETVIQTGFNPDDMLTLVSTQTHNPTWLLLYDEKHGFTDFHNTSGKPQTITTVADTSNRSALEKYYCGFASIDGKEYFVGSIPIVDPSGKLIGAVVSSIGERDALFATHNQLLMHTLLMLILLLGATVIVVNWLVRNLFRPVPRLIQTVTLIADEKTDQMTPFQDQDDEIGELARAIEKLRVAMVDRGYLQRMQEMAQKMEYMAHHDSLTLLPNRVAYRNSIDDRLIKLRTEGSIFNLLLIDLDNFKPVNDTWGHVVGDELLIATAARLCALVGEKDMAIRLGGDEFAILQHVHHDSLPEAETLARKVLAALSAPFTCSGNTFTISSSIGIACAPHHGNTREDLFTHADLALYTSKSYGRNCFHFYSHGMTMNPSNNLLFSQEIENGIKNNEFFLHYQKIVSLNHCRTTGYEALVRWQHPLRGLLQPHHFISVSEDIGLIAKLGEWLIHSACQDAANWPVAKTVSVNVSPHQLRHPGILDTIRNALQESGLEPARLEIEITGSEPLDREVTLPILNAIQALGVGIVLDGFGTGFATLDYLIIFPFSHIKIARPLIDMLDKCEDRQALVSMLARYALKRGLKVTAEGVETKQQYEFLASLGEENMTAQGYYFGRAVENISVMAELEHDGMEST</sequence>
<keyword evidence="2" id="KW-1133">Transmembrane helix</keyword>
<dbReference type="SMART" id="SM00267">
    <property type="entry name" value="GGDEF"/>
    <property type="match status" value="1"/>
</dbReference>
<dbReference type="PANTHER" id="PTHR44757:SF2">
    <property type="entry name" value="BIOFILM ARCHITECTURE MAINTENANCE PROTEIN MBAA"/>
    <property type="match status" value="1"/>
</dbReference>
<dbReference type="SUPFAM" id="SSF141868">
    <property type="entry name" value="EAL domain-like"/>
    <property type="match status" value="1"/>
</dbReference>
<feature type="transmembrane region" description="Helical" evidence="2">
    <location>
        <begin position="227"/>
        <end position="250"/>
    </location>
</feature>
<dbReference type="NCBIfam" id="TIGR00254">
    <property type="entry name" value="GGDEF"/>
    <property type="match status" value="1"/>
</dbReference>
<dbReference type="GO" id="GO:0016020">
    <property type="term" value="C:membrane"/>
    <property type="evidence" value="ECO:0007669"/>
    <property type="project" value="InterPro"/>
</dbReference>
<evidence type="ECO:0000313" key="6">
    <source>
        <dbReference type="EMBL" id="RJT27052.1"/>
    </source>
</evidence>
<name>A0A3A5K2I7_9ENTR</name>
<dbReference type="Gene3D" id="3.30.70.270">
    <property type="match status" value="1"/>
</dbReference>
<evidence type="ECO:0000256" key="1">
    <source>
        <dbReference type="SAM" id="MobiDB-lite"/>
    </source>
</evidence>
<dbReference type="InterPro" id="IPR035919">
    <property type="entry name" value="EAL_sf"/>
</dbReference>
<dbReference type="Gene3D" id="3.20.20.450">
    <property type="entry name" value="EAL domain"/>
    <property type="match status" value="1"/>
</dbReference>
<dbReference type="SMART" id="SM00052">
    <property type="entry name" value="EAL"/>
    <property type="match status" value="1"/>
</dbReference>